<dbReference type="PANTHER" id="PTHR47089:SF1">
    <property type="entry name" value="GUANOSINE ABC TRANSPORTER PERMEASE PROTEIN NUPP"/>
    <property type="match status" value="1"/>
</dbReference>
<evidence type="ECO:0000313" key="7">
    <source>
        <dbReference type="EMBL" id="MZQ82069.1"/>
    </source>
</evidence>
<dbReference type="RefSeq" id="WP_161406245.1">
    <property type="nucleotide sequence ID" value="NZ_WTUZ01000010.1"/>
</dbReference>
<keyword evidence="3 6" id="KW-0812">Transmembrane</keyword>
<evidence type="ECO:0000256" key="2">
    <source>
        <dbReference type="ARBA" id="ARBA00022475"/>
    </source>
</evidence>
<name>A0A6L8UYA6_9BACL</name>
<feature type="transmembrane region" description="Helical" evidence="6">
    <location>
        <begin position="138"/>
        <end position="159"/>
    </location>
</feature>
<dbReference type="PANTHER" id="PTHR47089">
    <property type="entry name" value="ABC TRANSPORTER, PERMEASE PROTEIN"/>
    <property type="match status" value="1"/>
</dbReference>
<dbReference type="GO" id="GO:0022857">
    <property type="term" value="F:transmembrane transporter activity"/>
    <property type="evidence" value="ECO:0007669"/>
    <property type="project" value="InterPro"/>
</dbReference>
<protein>
    <submittedName>
        <fullName evidence="7">ABC transporter permease</fullName>
    </submittedName>
</protein>
<evidence type="ECO:0000256" key="4">
    <source>
        <dbReference type="ARBA" id="ARBA00022989"/>
    </source>
</evidence>
<evidence type="ECO:0000256" key="5">
    <source>
        <dbReference type="ARBA" id="ARBA00023136"/>
    </source>
</evidence>
<keyword evidence="2" id="KW-1003">Cell membrane</keyword>
<feature type="transmembrane region" description="Helical" evidence="6">
    <location>
        <begin position="110"/>
        <end position="131"/>
    </location>
</feature>
<accession>A0A6L8UYA6</accession>
<feature type="transmembrane region" description="Helical" evidence="6">
    <location>
        <begin position="240"/>
        <end position="260"/>
    </location>
</feature>
<dbReference type="AlphaFoldDB" id="A0A6L8UYA6"/>
<evidence type="ECO:0000256" key="1">
    <source>
        <dbReference type="ARBA" id="ARBA00004651"/>
    </source>
</evidence>
<comment type="subcellular location">
    <subcellularLocation>
        <location evidence="1">Cell membrane</location>
        <topology evidence="1">Multi-pass membrane protein</topology>
    </subcellularLocation>
</comment>
<gene>
    <name evidence="7" type="ORF">GQF01_07950</name>
</gene>
<dbReference type="InterPro" id="IPR001851">
    <property type="entry name" value="ABC_transp_permease"/>
</dbReference>
<proteinExistence type="predicted"/>
<evidence type="ECO:0000256" key="3">
    <source>
        <dbReference type="ARBA" id="ARBA00022692"/>
    </source>
</evidence>
<dbReference type="EMBL" id="WTUZ01000010">
    <property type="protein sequence ID" value="MZQ82069.1"/>
    <property type="molecule type" value="Genomic_DNA"/>
</dbReference>
<feature type="transmembrane region" description="Helical" evidence="6">
    <location>
        <begin position="12"/>
        <end position="37"/>
    </location>
</feature>
<sequence length="355" mass="37634">MLKSRFPMSAWVQPLLAIIIGLLGGAIAISLIGGSVIDTYAQMWKGAFGNFFFITNTLTRATPLILVGLGVSIAFRAGFFNMGSEGQMILGALSSAMIALYLPGPALFKLLAAILGGIIAGGIWSAFAGWLDAKFRMNLIITTLLMNYIAALFAGYMVAYPFKDKTGSAALAQTMMIEKGVWLPKLFQGMSIHGGFIIAIALAVLLYLFIKYTVAGYEIRMLGYNPLFAGYGGVNRGKVMLTSMFASGGFAGLAGAIEVLGMQYRYTDGMITNPGYAWSGIMATLLSGAHPLGTAIASVLLAALQTGGMGVERNTSIPLEISSVIQSLLILFVTAKFSYTLWKRRKGGKGDAASS</sequence>
<reference evidence="7 8" key="1">
    <citation type="submission" date="2019-12" db="EMBL/GenBank/DDBJ databases">
        <title>Paenibacillus sp. nov. sp. isolated from soil.</title>
        <authorList>
            <person name="Kim J."/>
            <person name="Jeong S.E."/>
            <person name="Jung H.S."/>
            <person name="Jeon C.O."/>
        </authorList>
    </citation>
    <scope>NUCLEOTIDE SEQUENCE [LARGE SCALE GENOMIC DNA]</scope>
    <source>
        <strain evidence="7 8">5J-6</strain>
    </source>
</reference>
<dbReference type="GO" id="GO:0005886">
    <property type="term" value="C:plasma membrane"/>
    <property type="evidence" value="ECO:0007669"/>
    <property type="project" value="UniProtKB-SubCell"/>
</dbReference>
<evidence type="ECO:0000256" key="6">
    <source>
        <dbReference type="SAM" id="Phobius"/>
    </source>
</evidence>
<feature type="transmembrane region" description="Helical" evidence="6">
    <location>
        <begin position="190"/>
        <end position="210"/>
    </location>
</feature>
<feature type="transmembrane region" description="Helical" evidence="6">
    <location>
        <begin position="57"/>
        <end position="75"/>
    </location>
</feature>
<dbReference type="Proteomes" id="UP000481087">
    <property type="component" value="Unassembled WGS sequence"/>
</dbReference>
<evidence type="ECO:0000313" key="8">
    <source>
        <dbReference type="Proteomes" id="UP000481087"/>
    </source>
</evidence>
<dbReference type="Pfam" id="PF02653">
    <property type="entry name" value="BPD_transp_2"/>
    <property type="match status" value="1"/>
</dbReference>
<keyword evidence="4 6" id="KW-1133">Transmembrane helix</keyword>
<dbReference type="CDD" id="cd06580">
    <property type="entry name" value="TM_PBP1_transp_TpRbsC_like"/>
    <property type="match status" value="1"/>
</dbReference>
<keyword evidence="8" id="KW-1185">Reference proteome</keyword>
<feature type="transmembrane region" description="Helical" evidence="6">
    <location>
        <begin position="281"/>
        <end position="304"/>
    </location>
</feature>
<keyword evidence="5 6" id="KW-0472">Membrane</keyword>
<comment type="caution">
    <text evidence="7">The sequence shown here is derived from an EMBL/GenBank/DDBJ whole genome shotgun (WGS) entry which is preliminary data.</text>
</comment>
<organism evidence="7 8">
    <name type="scientific">Paenibacillus silvestris</name>
    <dbReference type="NCBI Taxonomy" id="2606219"/>
    <lineage>
        <taxon>Bacteria</taxon>
        <taxon>Bacillati</taxon>
        <taxon>Bacillota</taxon>
        <taxon>Bacilli</taxon>
        <taxon>Bacillales</taxon>
        <taxon>Paenibacillaceae</taxon>
        <taxon>Paenibacillus</taxon>
    </lineage>
</organism>